<keyword evidence="2" id="KW-1185">Reference proteome</keyword>
<name>Q7P0Y5_CHRVO</name>
<accession>Q7P0Y5</accession>
<protein>
    <submittedName>
        <fullName evidence="1">Uncharacterized protein</fullName>
    </submittedName>
</protein>
<gene>
    <name evidence="1" type="ordered locus">CV_0430</name>
</gene>
<organism evidence="1 2">
    <name type="scientific">Chromobacterium violaceum (strain ATCC 12472 / DSM 30191 / JCM 1249 / CCUG 213 / NBRC 12614 / NCIMB 9131 / NCTC 9757 / MK)</name>
    <dbReference type="NCBI Taxonomy" id="243365"/>
    <lineage>
        <taxon>Bacteria</taxon>
        <taxon>Pseudomonadati</taxon>
        <taxon>Pseudomonadota</taxon>
        <taxon>Betaproteobacteria</taxon>
        <taxon>Neisseriales</taxon>
        <taxon>Chromobacteriaceae</taxon>
        <taxon>Chromobacterium</taxon>
    </lineage>
</organism>
<dbReference type="HOGENOM" id="CLU_2631784_0_0_4"/>
<evidence type="ECO:0000313" key="2">
    <source>
        <dbReference type="Proteomes" id="UP000001424"/>
    </source>
</evidence>
<evidence type="ECO:0000313" key="1">
    <source>
        <dbReference type="EMBL" id="AAQ58108.1"/>
    </source>
</evidence>
<proteinExistence type="predicted"/>
<dbReference type="EMBL" id="AE016825">
    <property type="protein sequence ID" value="AAQ58108.1"/>
    <property type="molecule type" value="Genomic_DNA"/>
</dbReference>
<dbReference type="OrthoDB" id="9182562at2"/>
<dbReference type="KEGG" id="cvi:CV_0430"/>
<dbReference type="RefSeq" id="WP_011133985.1">
    <property type="nucleotide sequence ID" value="NC_005085.1"/>
</dbReference>
<reference evidence="1 2" key="1">
    <citation type="journal article" date="2003" name="Proc. Natl. Acad. Sci. U.S.A.">
        <title>The complete genome sequence of Chromobacterium violaceum reveals remarkable and exploitable bacterial adaptability.</title>
        <authorList>
            <person name="Vasconcelos A.T.R."/>
            <person name="de Almeida D.F."/>
            <person name="Almeida F.C."/>
            <person name="de Almeida L.G.P."/>
            <person name="de Almeida R."/>
            <person name="Goncalves J.A.A."/>
            <person name="Andrade E.M."/>
            <person name="Antonio R.V."/>
            <person name="Araripe J."/>
            <person name="de Araujo M.F.F."/>
            <person name="Filho S.A."/>
            <person name="Azevedo V."/>
            <person name="Batista A.J."/>
            <person name="Bataus L.A.M."/>
            <person name="Batista J.S."/>
            <person name="Belo A."/>
            <person name="vander Berg C."/>
            <person name="Blamey J."/>
            <person name="Bogo M."/>
            <person name="Bonato S."/>
            <person name="Bordignon J."/>
            <person name="Brito C.A."/>
            <person name="Brocchi M."/>
            <person name="Burity H.A."/>
            <person name="Camargo A.A."/>
            <person name="Cardoso D.D.P."/>
            <person name="Carneiro N.P."/>
            <person name="Carraro D.M."/>
            <person name="Carvalho C.M.B."/>
            <person name="Cascardo J.C.M."/>
            <person name="Cavada B.S."/>
            <person name="Chueire L.M.O."/>
            <person name="Pasa T.B.C."/>
            <person name="Duran N."/>
            <person name="Fagundes N."/>
            <person name="Falcao C.L."/>
            <person name="Fantinatti F."/>
            <person name="Farias I.P."/>
            <person name="Felipe M.S.S."/>
            <person name="Ferrari L.P."/>
            <person name="Ferro J.A."/>
            <person name="Ferro M.I.T."/>
            <person name="Franco G.R."/>
            <person name="Freitas N.S.A."/>
            <person name="Furlan L.R."/>
            <person name="Gazzinelli R.T."/>
            <person name="Gomes E.A."/>
            <person name="Goncalves P.R."/>
            <person name="Grangeiro T.B."/>
            <person name="Grattapaglia D."/>
            <person name="Grisard E.C."/>
            <person name="Guimaraes C.T."/>
            <person name="Hanna E.S."/>
            <person name="Hungria M."/>
            <person name="Jardim S.N."/>
            <person name="Laurino J."/>
            <person name="Leoi L.C.T."/>
            <person name="Fassarella L."/>
            <person name="Lima A."/>
            <person name="Loureiro M.F."/>
            <person name="Lyra M.C.P."/>
            <person name="Macedo M."/>
            <person name="Madeira H.M.F."/>
            <person name="Manfio G.P."/>
            <person name="Maranhao A.Q."/>
            <person name="Martins W.S."/>
            <person name="di Mauro S.M.Z."/>
            <person name="de Medeiros S.R.B."/>
            <person name="Meissner R.D.V."/>
            <person name="Menck C.F.M."/>
            <person name="Moreira M.A.M."/>
            <person name="Nascimento F.F."/>
            <person name="Nicolas M.F."/>
            <person name="Oliveira J.G."/>
            <person name="Oliveira S.C."/>
            <person name="Paixao R.F.C."/>
            <person name="Parente J.A."/>
            <person name="Pedrosa F.O."/>
            <person name="Pena S.J.D."/>
            <person name="Perreira J.O."/>
            <person name="Perreira M."/>
            <person name="Pinto L.S.R.C."/>
            <person name="Pinto L.S."/>
            <person name="Porto J.I.R."/>
            <person name="Potrich D.P."/>
            <person name="Neto C.E.R."/>
            <person name="Reis A.M.M."/>
            <person name="Rigo L.U."/>
            <person name="Rondinelli E."/>
            <person name="dos Santos E.B.P."/>
            <person name="Santos F.R."/>
            <person name="Schneider M.P.C."/>
            <person name="Seuanez H.N."/>
            <person name="Silva A.M.R."/>
            <person name="da Silva A.L.C."/>
            <person name="Silva D.W."/>
            <person name="Silva R."/>
            <person name="Simoes I.C."/>
            <person name="Simon D."/>
            <person name="Soares C.M.A."/>
            <person name="Soares R.B.A."/>
            <person name="Souza E.M."/>
            <person name="Souza K.R.L."/>
            <person name="Souza R.C."/>
            <person name="Steffens M.B.R."/>
            <person name="Steindel M."/>
            <person name="Teixeira S.R."/>
            <person name="Urmenyi T."/>
            <person name="Vettore A."/>
            <person name="Wassem R."/>
            <person name="Zaha A."/>
            <person name="Simpson A.J.G."/>
        </authorList>
    </citation>
    <scope>NUCLEOTIDE SEQUENCE [LARGE SCALE GENOMIC DNA]</scope>
    <source>
        <strain evidence="2">ATCC 12472 / DSM 30191 / JCM 1249 / NBRC 12614 / NCIMB 9131 / NCTC 9757</strain>
    </source>
</reference>
<dbReference type="STRING" id="243365.CV_0430"/>
<sequence>MTNDTQNDIFIVTEKGFESLITIRARQKCEARINQFYPIWMQMNILRNGSDEDRKRMGDFIDQCRNWSNGHAPVVADLEEIQP</sequence>
<dbReference type="AlphaFoldDB" id="Q7P0Y5"/>
<dbReference type="Proteomes" id="UP000001424">
    <property type="component" value="Chromosome"/>
</dbReference>